<evidence type="ECO:0000313" key="2">
    <source>
        <dbReference type="Proteomes" id="UP000318834"/>
    </source>
</evidence>
<accession>A0A537IMV0</accession>
<name>A0A537IMV0_9BACT</name>
<sequence>MSQRGRLQRITMPSRSDLRRAEVSLRSSGELPPAVVLQAAEQLRRVIAALSVTDIRITVCPDSERPES</sequence>
<comment type="caution">
    <text evidence="1">The sequence shown here is derived from an EMBL/GenBank/DDBJ whole genome shotgun (WGS) entry which is preliminary data.</text>
</comment>
<proteinExistence type="predicted"/>
<gene>
    <name evidence="1" type="ORF">E6H05_10860</name>
</gene>
<dbReference type="Proteomes" id="UP000318834">
    <property type="component" value="Unassembled WGS sequence"/>
</dbReference>
<reference evidence="1 2" key="1">
    <citation type="journal article" date="2019" name="Nat. Microbiol.">
        <title>Mediterranean grassland soil C-N compound turnover is dependent on rainfall and depth, and is mediated by genomically divergent microorganisms.</title>
        <authorList>
            <person name="Diamond S."/>
            <person name="Andeer P.F."/>
            <person name="Li Z."/>
            <person name="Crits-Christoph A."/>
            <person name="Burstein D."/>
            <person name="Anantharaman K."/>
            <person name="Lane K.R."/>
            <person name="Thomas B.C."/>
            <person name="Pan C."/>
            <person name="Northen T.R."/>
            <person name="Banfield J.F."/>
        </authorList>
    </citation>
    <scope>NUCLEOTIDE SEQUENCE [LARGE SCALE GENOMIC DNA]</scope>
    <source>
        <strain evidence="1">NP_8</strain>
    </source>
</reference>
<evidence type="ECO:0000313" key="1">
    <source>
        <dbReference type="EMBL" id="TMI72673.1"/>
    </source>
</evidence>
<organism evidence="1 2">
    <name type="scientific">Candidatus Segetimicrobium genomatis</name>
    <dbReference type="NCBI Taxonomy" id="2569760"/>
    <lineage>
        <taxon>Bacteria</taxon>
        <taxon>Bacillati</taxon>
        <taxon>Candidatus Sysuimicrobiota</taxon>
        <taxon>Candidatus Sysuimicrobiia</taxon>
        <taxon>Candidatus Sysuimicrobiales</taxon>
        <taxon>Candidatus Segetimicrobiaceae</taxon>
        <taxon>Candidatus Segetimicrobium</taxon>
    </lineage>
</organism>
<dbReference type="AlphaFoldDB" id="A0A537IMV0"/>
<dbReference type="EMBL" id="VBAP01000084">
    <property type="protein sequence ID" value="TMI72673.1"/>
    <property type="molecule type" value="Genomic_DNA"/>
</dbReference>
<protein>
    <submittedName>
        <fullName evidence="1">Uncharacterized protein</fullName>
    </submittedName>
</protein>